<dbReference type="InterPro" id="IPR029071">
    <property type="entry name" value="Ubiquitin-like_domsf"/>
</dbReference>
<dbReference type="Gramene" id="MELO3C018806.2.1">
    <property type="protein sequence ID" value="MELO3C018806.2.1"/>
    <property type="gene ID" value="MELO3C018806.2"/>
</dbReference>
<reference evidence="2" key="1">
    <citation type="submission" date="2023-03" db="UniProtKB">
        <authorList>
            <consortium name="EnsemblPlants"/>
        </authorList>
    </citation>
    <scope>IDENTIFICATION</scope>
</reference>
<evidence type="ECO:0000313" key="2">
    <source>
        <dbReference type="EnsemblPlants" id="MELO3C018806.2.1"/>
    </source>
</evidence>
<dbReference type="Gene3D" id="3.10.20.90">
    <property type="entry name" value="Phosphatidylinositol 3-kinase Catalytic Subunit, Chain A, domain 1"/>
    <property type="match status" value="1"/>
</dbReference>
<name>A0A9I9DIA1_CUCME</name>
<proteinExistence type="predicted"/>
<organism evidence="2">
    <name type="scientific">Cucumis melo</name>
    <name type="common">Muskmelon</name>
    <dbReference type="NCBI Taxonomy" id="3656"/>
    <lineage>
        <taxon>Eukaryota</taxon>
        <taxon>Viridiplantae</taxon>
        <taxon>Streptophyta</taxon>
        <taxon>Embryophyta</taxon>
        <taxon>Tracheophyta</taxon>
        <taxon>Spermatophyta</taxon>
        <taxon>Magnoliopsida</taxon>
        <taxon>eudicotyledons</taxon>
        <taxon>Gunneridae</taxon>
        <taxon>Pentapetalae</taxon>
        <taxon>rosids</taxon>
        <taxon>fabids</taxon>
        <taxon>Cucurbitales</taxon>
        <taxon>Cucurbitaceae</taxon>
        <taxon>Benincaseae</taxon>
        <taxon>Cucumis</taxon>
    </lineage>
</organism>
<accession>A0A9I9DIA1</accession>
<protein>
    <recommendedName>
        <fullName evidence="1">Ubiquitin-like domain-containing protein</fullName>
    </recommendedName>
</protein>
<feature type="domain" description="Ubiquitin-like" evidence="1">
    <location>
        <begin position="1"/>
        <end position="76"/>
    </location>
</feature>
<dbReference type="EnsemblPlants" id="MELO3C018806.2.1">
    <property type="protein sequence ID" value="MELO3C018806.2.1"/>
    <property type="gene ID" value="MELO3C018806.2"/>
</dbReference>
<sequence>MKLVVQNLTGSLFFVEVEDDATVCDLRTQITAHQHDLPSHRLIFIPDHDTERLISQTDDGISLVDFGLRDGSHIYIFFYPLDDEDGDDIEARRFFFASSSNLLLF</sequence>
<dbReference type="AlphaFoldDB" id="A0A9I9DIA1"/>
<dbReference type="PROSITE" id="PS50053">
    <property type="entry name" value="UBIQUITIN_2"/>
    <property type="match status" value="1"/>
</dbReference>
<evidence type="ECO:0000259" key="1">
    <source>
        <dbReference type="PROSITE" id="PS50053"/>
    </source>
</evidence>
<dbReference type="InterPro" id="IPR000626">
    <property type="entry name" value="Ubiquitin-like_dom"/>
</dbReference>
<dbReference type="SUPFAM" id="SSF54236">
    <property type="entry name" value="Ubiquitin-like"/>
    <property type="match status" value="1"/>
</dbReference>